<proteinExistence type="predicted"/>
<protein>
    <submittedName>
        <fullName evidence="2">ATP-dependent RNA helicase HrpA</fullName>
    </submittedName>
</protein>
<organism evidence="2 3">
    <name type="scientific">Serratia quinivorans</name>
    <dbReference type="NCBI Taxonomy" id="137545"/>
    <lineage>
        <taxon>Bacteria</taxon>
        <taxon>Pseudomonadati</taxon>
        <taxon>Pseudomonadota</taxon>
        <taxon>Gammaproteobacteria</taxon>
        <taxon>Enterobacterales</taxon>
        <taxon>Yersiniaceae</taxon>
        <taxon>Serratia</taxon>
    </lineage>
</organism>
<gene>
    <name evidence="2" type="ORF">NCTC11544_05135</name>
</gene>
<keyword evidence="2" id="KW-0378">Hydrolase</keyword>
<keyword evidence="2" id="KW-0067">ATP-binding</keyword>
<evidence type="ECO:0000313" key="2">
    <source>
        <dbReference type="EMBL" id="SUI88360.1"/>
    </source>
</evidence>
<keyword evidence="2" id="KW-0347">Helicase</keyword>
<dbReference type="Proteomes" id="UP000255529">
    <property type="component" value="Unassembled WGS sequence"/>
</dbReference>
<evidence type="ECO:0000256" key="1">
    <source>
        <dbReference type="SAM" id="MobiDB-lite"/>
    </source>
</evidence>
<reference evidence="2 3" key="1">
    <citation type="submission" date="2018-06" db="EMBL/GenBank/DDBJ databases">
        <authorList>
            <consortium name="Pathogen Informatics"/>
            <person name="Doyle S."/>
        </authorList>
    </citation>
    <scope>NUCLEOTIDE SEQUENCE [LARGE SCALE GENOMIC DNA]</scope>
    <source>
        <strain evidence="2 3">NCTC11544</strain>
    </source>
</reference>
<feature type="region of interest" description="Disordered" evidence="1">
    <location>
        <begin position="68"/>
        <end position="87"/>
    </location>
</feature>
<keyword evidence="2" id="KW-0547">Nucleotide-binding</keyword>
<evidence type="ECO:0000313" key="3">
    <source>
        <dbReference type="Proteomes" id="UP000255529"/>
    </source>
</evidence>
<accession>A0A380AVB9</accession>
<dbReference type="AlphaFoldDB" id="A0A380AVB9"/>
<sequence>MKSPLAALSAQLGELMLRDQQRLQRRLQGARKIKNPDAQLAAAVEIESDMALALRKVQSRAATCPKITYPEKPAGQPEKAGYSAGDP</sequence>
<name>A0A380AVB9_9GAMM</name>
<dbReference type="EMBL" id="UGYN01000002">
    <property type="protein sequence ID" value="SUI88360.1"/>
    <property type="molecule type" value="Genomic_DNA"/>
</dbReference>
<dbReference type="GO" id="GO:0004386">
    <property type="term" value="F:helicase activity"/>
    <property type="evidence" value="ECO:0007669"/>
    <property type="project" value="UniProtKB-KW"/>
</dbReference>